<dbReference type="CDD" id="cd02961">
    <property type="entry name" value="PDI_a_family"/>
    <property type="match status" value="1"/>
</dbReference>
<accession>A0A314UKH7</accession>
<evidence type="ECO:0000256" key="1">
    <source>
        <dbReference type="ARBA" id="ARBA00001182"/>
    </source>
</evidence>
<gene>
    <name evidence="16" type="ORF">Pyn_22660</name>
</gene>
<dbReference type="PANTHER" id="PTHR18929">
    <property type="entry name" value="PROTEIN DISULFIDE ISOMERASE"/>
    <property type="match status" value="1"/>
</dbReference>
<dbReference type="EMBL" id="PJQY01003702">
    <property type="protein sequence ID" value="PQM35199.1"/>
    <property type="molecule type" value="Genomic_DNA"/>
</dbReference>
<dbReference type="Proteomes" id="UP000250321">
    <property type="component" value="Unassembled WGS sequence"/>
</dbReference>
<feature type="region of interest" description="Disordered" evidence="13">
    <location>
        <begin position="50"/>
        <end position="69"/>
    </location>
</feature>
<feature type="chain" id="PRO_5016291875" description="protein disulfide-isomerase" evidence="14">
    <location>
        <begin position="30"/>
        <end position="571"/>
    </location>
</feature>
<reference evidence="16 17" key="1">
    <citation type="submission" date="2018-02" db="EMBL/GenBank/DDBJ databases">
        <title>Draft genome of wild Prunus yedoensis var. nudiflora.</title>
        <authorList>
            <person name="Baek S."/>
            <person name="Kim J.-H."/>
            <person name="Choi K."/>
            <person name="Kim G.-B."/>
            <person name="Cho A."/>
            <person name="Jang H."/>
            <person name="Shin C.-H."/>
            <person name="Yu H.-J."/>
            <person name="Mun J.-H."/>
        </authorList>
    </citation>
    <scope>NUCLEOTIDE SEQUENCE [LARGE SCALE GENOMIC DNA]</scope>
    <source>
        <strain evidence="17">cv. Jeju island</strain>
        <tissue evidence="16">Leaf</tissue>
    </source>
</reference>
<protein>
    <recommendedName>
        <fullName evidence="4">protein disulfide-isomerase</fullName>
        <ecNumber evidence="4">5.3.4.1</ecNumber>
    </recommendedName>
</protein>
<keyword evidence="5 14" id="KW-0732">Signal</keyword>
<organism evidence="16 17">
    <name type="scientific">Prunus yedoensis var. nudiflora</name>
    <dbReference type="NCBI Taxonomy" id="2094558"/>
    <lineage>
        <taxon>Eukaryota</taxon>
        <taxon>Viridiplantae</taxon>
        <taxon>Streptophyta</taxon>
        <taxon>Embryophyta</taxon>
        <taxon>Tracheophyta</taxon>
        <taxon>Spermatophyta</taxon>
        <taxon>Magnoliopsida</taxon>
        <taxon>eudicotyledons</taxon>
        <taxon>Gunneridae</taxon>
        <taxon>Pentapetalae</taxon>
        <taxon>rosids</taxon>
        <taxon>fabids</taxon>
        <taxon>Rosales</taxon>
        <taxon>Rosaceae</taxon>
        <taxon>Amygdaloideae</taxon>
        <taxon>Amygdaleae</taxon>
        <taxon>Prunus</taxon>
    </lineage>
</organism>
<dbReference type="GO" id="GO:0005788">
    <property type="term" value="C:endoplasmic reticulum lumen"/>
    <property type="evidence" value="ECO:0007669"/>
    <property type="project" value="UniProtKB-SubCell"/>
</dbReference>
<feature type="compositionally biased region" description="Acidic residues" evidence="13">
    <location>
        <begin position="50"/>
        <end position="59"/>
    </location>
</feature>
<dbReference type="AlphaFoldDB" id="A0A314UKH7"/>
<keyword evidence="8" id="KW-1015">Disulfide bond</keyword>
<evidence type="ECO:0000259" key="15">
    <source>
        <dbReference type="PROSITE" id="PS51352"/>
    </source>
</evidence>
<dbReference type="FunFam" id="3.40.30.10:FF:000134">
    <property type="entry name" value="Protein disulfide-isomerase"/>
    <property type="match status" value="1"/>
</dbReference>
<dbReference type="PROSITE" id="PS51352">
    <property type="entry name" value="THIOREDOXIN_2"/>
    <property type="match status" value="2"/>
</dbReference>
<dbReference type="SUPFAM" id="SSF52833">
    <property type="entry name" value="Thioredoxin-like"/>
    <property type="match status" value="4"/>
</dbReference>
<evidence type="ECO:0000256" key="7">
    <source>
        <dbReference type="ARBA" id="ARBA00022824"/>
    </source>
</evidence>
<dbReference type="STRING" id="2094558.A0A314UKH7"/>
<dbReference type="GO" id="GO:0003756">
    <property type="term" value="F:protein disulfide isomerase activity"/>
    <property type="evidence" value="ECO:0007669"/>
    <property type="project" value="UniProtKB-EC"/>
</dbReference>
<evidence type="ECO:0000256" key="2">
    <source>
        <dbReference type="ARBA" id="ARBA00004319"/>
    </source>
</evidence>
<feature type="domain" description="Thioredoxin" evidence="15">
    <location>
        <begin position="434"/>
        <end position="554"/>
    </location>
</feature>
<sequence length="571" mass="64083">MFRPKPTSRLILLTLTLLLLVNFLTSIKASEPTTDENEDGELEELLALDEQGEQEEEQEGSSASVRSSEAEVLTKAQRIVIELNHDNTKRVIEGHEFVLVLGYAPWCSRSAELMPQFAEAATSLKELGSPLLLAKLDAERHPKTASSLEIKGFPTLLLFVNGTSQVYTGGFSAEEIVIWARKKTGEPVIRISSVTEAEEFLKKHHIFVVGLFEKFENEASALIVYLFGQYLCSWAYMFVLKLLRGPDYEEFVKAAAADNAIQFVGVSNIEVANVLFPNVKPTNLFLGIVKSERERYTSYEGTFEMDKILLFLDYNKLPLVNKLTETNSARVYSSPIKLQVLVFAEADDFKKLLEPLQDVARQFKSKILFIYIDNTGENLAKPYLTLFGLEESNSTVVTAFDISNNSKYLLESDPTPSNIKEFCSGLLRGTLSSHFKSQPIPDNTNETVHSIVGKTFDDKVLNSYKNVILEVFTPWCINCETTSKHVEKLAKHFKGLDNLVFARIDASANEHPKLQVNDYPTLLFYTANDKANPIKLSAKSSLKDLATTINKHLKVKDNVAKEKDNVPKDEL</sequence>
<evidence type="ECO:0000256" key="8">
    <source>
        <dbReference type="ARBA" id="ARBA00023157"/>
    </source>
</evidence>
<dbReference type="InterPro" id="IPR013766">
    <property type="entry name" value="Thioredoxin_domain"/>
</dbReference>
<evidence type="ECO:0000256" key="13">
    <source>
        <dbReference type="SAM" id="MobiDB-lite"/>
    </source>
</evidence>
<dbReference type="CDD" id="cd02995">
    <property type="entry name" value="PDI_a_PDI_a'_C"/>
    <property type="match status" value="1"/>
</dbReference>
<comment type="caution">
    <text evidence="16">The sequence shown here is derived from an EMBL/GenBank/DDBJ whole genome shotgun (WGS) entry which is preliminary data.</text>
</comment>
<dbReference type="FunFam" id="3.40.30.10:FF:000201">
    <property type="entry name" value="Protein disulfide isomerase-like 1-5"/>
    <property type="match status" value="1"/>
</dbReference>
<keyword evidence="9" id="KW-0325">Glycoprotein</keyword>
<evidence type="ECO:0000313" key="16">
    <source>
        <dbReference type="EMBL" id="PQM35199.1"/>
    </source>
</evidence>
<dbReference type="Pfam" id="PF00085">
    <property type="entry name" value="Thioredoxin"/>
    <property type="match status" value="2"/>
</dbReference>
<dbReference type="OrthoDB" id="427280at2759"/>
<comment type="subcellular location">
    <subcellularLocation>
        <location evidence="2">Endoplasmic reticulum lumen</location>
    </subcellularLocation>
</comment>
<feature type="compositionally biased region" description="Low complexity" evidence="13">
    <location>
        <begin position="60"/>
        <end position="69"/>
    </location>
</feature>
<comment type="catalytic activity">
    <reaction evidence="1">
        <text>Catalyzes the rearrangement of -S-S- bonds in proteins.</text>
        <dbReference type="EC" id="5.3.4.1"/>
    </reaction>
</comment>
<keyword evidence="7" id="KW-0256">Endoplasmic reticulum</keyword>
<keyword evidence="17" id="KW-1185">Reference proteome</keyword>
<comment type="function">
    <text evidence="12">Acts as a protein-folding catalyst that interacts with nascent polypeptides to catalyze the formation, isomerization, and reduction or oxidation of disulfide bonds.</text>
</comment>
<dbReference type="CDD" id="cd02982">
    <property type="entry name" value="PDI_b'_family"/>
    <property type="match status" value="1"/>
</dbReference>
<evidence type="ECO:0000313" key="17">
    <source>
        <dbReference type="Proteomes" id="UP000250321"/>
    </source>
</evidence>
<evidence type="ECO:0000256" key="3">
    <source>
        <dbReference type="ARBA" id="ARBA00006347"/>
    </source>
</evidence>
<evidence type="ECO:0000256" key="6">
    <source>
        <dbReference type="ARBA" id="ARBA00022737"/>
    </source>
</evidence>
<dbReference type="InterPro" id="IPR036249">
    <property type="entry name" value="Thioredoxin-like_sf"/>
</dbReference>
<evidence type="ECO:0000256" key="9">
    <source>
        <dbReference type="ARBA" id="ARBA00023180"/>
    </source>
</evidence>
<evidence type="ECO:0000256" key="4">
    <source>
        <dbReference type="ARBA" id="ARBA00012723"/>
    </source>
</evidence>
<evidence type="ECO:0000256" key="10">
    <source>
        <dbReference type="ARBA" id="ARBA00023235"/>
    </source>
</evidence>
<evidence type="ECO:0000256" key="12">
    <source>
        <dbReference type="ARBA" id="ARBA00054003"/>
    </source>
</evidence>
<feature type="domain" description="Thioredoxin" evidence="15">
    <location>
        <begin position="23"/>
        <end position="185"/>
    </location>
</feature>
<keyword evidence="6" id="KW-0677">Repeat</keyword>
<dbReference type="Pfam" id="PF13848">
    <property type="entry name" value="Thioredoxin_6"/>
    <property type="match status" value="1"/>
</dbReference>
<keyword evidence="10 16" id="KW-0413">Isomerase</keyword>
<comment type="similarity">
    <text evidence="3">Belongs to the protein disulfide isomerase family.</text>
</comment>
<dbReference type="Gene3D" id="3.40.30.10">
    <property type="entry name" value="Glutaredoxin"/>
    <property type="match status" value="4"/>
</dbReference>
<proteinExistence type="inferred from homology"/>
<evidence type="ECO:0000256" key="11">
    <source>
        <dbReference type="ARBA" id="ARBA00023284"/>
    </source>
</evidence>
<keyword evidence="11" id="KW-0676">Redox-active center</keyword>
<dbReference type="EC" id="5.3.4.1" evidence="4"/>
<dbReference type="FunFam" id="3.40.30.10:FF:000204">
    <property type="entry name" value="Protein disulfide isomerase-like 1-6"/>
    <property type="match status" value="1"/>
</dbReference>
<feature type="signal peptide" evidence="14">
    <location>
        <begin position="1"/>
        <end position="29"/>
    </location>
</feature>
<evidence type="ECO:0000256" key="5">
    <source>
        <dbReference type="ARBA" id="ARBA00022729"/>
    </source>
</evidence>
<name>A0A314UKH7_PRUYE</name>
<dbReference type="GO" id="GO:0034976">
    <property type="term" value="P:response to endoplasmic reticulum stress"/>
    <property type="evidence" value="ECO:0007669"/>
    <property type="project" value="TreeGrafter"/>
</dbReference>
<evidence type="ECO:0000256" key="14">
    <source>
        <dbReference type="SAM" id="SignalP"/>
    </source>
</evidence>
<dbReference type="PANTHER" id="PTHR18929:SF189">
    <property type="entry name" value="PROTEIN DISULFIDE ISOMERASE-LIKE 1-5-RELATED"/>
    <property type="match status" value="1"/>
</dbReference>
<dbReference type="GO" id="GO:0006457">
    <property type="term" value="P:protein folding"/>
    <property type="evidence" value="ECO:0007669"/>
    <property type="project" value="TreeGrafter"/>
</dbReference>